<evidence type="ECO:0000313" key="2">
    <source>
        <dbReference type="EMBL" id="RXK38878.1"/>
    </source>
</evidence>
<evidence type="ECO:0000313" key="3">
    <source>
        <dbReference type="Proteomes" id="UP000289152"/>
    </source>
</evidence>
<organism evidence="2 3">
    <name type="scientific">Tremella mesenterica</name>
    <name type="common">Jelly fungus</name>
    <dbReference type="NCBI Taxonomy" id="5217"/>
    <lineage>
        <taxon>Eukaryota</taxon>
        <taxon>Fungi</taxon>
        <taxon>Dikarya</taxon>
        <taxon>Basidiomycota</taxon>
        <taxon>Agaricomycotina</taxon>
        <taxon>Tremellomycetes</taxon>
        <taxon>Tremellales</taxon>
        <taxon>Tremellaceae</taxon>
        <taxon>Tremella</taxon>
    </lineage>
</organism>
<comment type="caution">
    <text evidence="2">The sequence shown here is derived from an EMBL/GenBank/DDBJ whole genome shotgun (WGS) entry which is preliminary data.</text>
</comment>
<evidence type="ECO:0000256" key="1">
    <source>
        <dbReference type="SAM" id="MobiDB-lite"/>
    </source>
</evidence>
<proteinExistence type="predicted"/>
<reference evidence="2 3" key="1">
    <citation type="submission" date="2016-06" db="EMBL/GenBank/DDBJ databases">
        <title>Evolution of pathogenesis and genome organization in the Tremellales.</title>
        <authorList>
            <person name="Cuomo C."/>
            <person name="Litvintseva A."/>
            <person name="Heitman J."/>
            <person name="Chen Y."/>
            <person name="Sun S."/>
            <person name="Springer D."/>
            <person name="Dromer F."/>
            <person name="Young S."/>
            <person name="Zeng Q."/>
            <person name="Chapman S."/>
            <person name="Gujja S."/>
            <person name="Saif S."/>
            <person name="Birren B."/>
        </authorList>
    </citation>
    <scope>NUCLEOTIDE SEQUENCE [LARGE SCALE GENOMIC DNA]</scope>
    <source>
        <strain evidence="2 3">ATCC 28783</strain>
    </source>
</reference>
<name>A0A4Q1BM37_TREME</name>
<dbReference type="InParanoid" id="A0A4Q1BM37"/>
<feature type="region of interest" description="Disordered" evidence="1">
    <location>
        <begin position="76"/>
        <end position="104"/>
    </location>
</feature>
<feature type="region of interest" description="Disordered" evidence="1">
    <location>
        <begin position="16"/>
        <end position="42"/>
    </location>
</feature>
<dbReference type="EMBL" id="SDIL01000040">
    <property type="protein sequence ID" value="RXK38878.1"/>
    <property type="molecule type" value="Genomic_DNA"/>
</dbReference>
<keyword evidence="3" id="KW-1185">Reference proteome</keyword>
<accession>A0A4Q1BM37</accession>
<protein>
    <submittedName>
        <fullName evidence="2">Uncharacterized protein</fullName>
    </submittedName>
</protein>
<dbReference type="VEuPathDB" id="FungiDB:TREMEDRAFT_55881"/>
<dbReference type="Proteomes" id="UP000289152">
    <property type="component" value="Unassembled WGS sequence"/>
</dbReference>
<dbReference type="AlphaFoldDB" id="A0A4Q1BM37"/>
<gene>
    <name evidence="2" type="ORF">M231_03827</name>
</gene>
<sequence>MSNLPWPELMEMMRRDGLGSPSQIENRPARAPLPPPSSGPQSFFDGLRHVTTDMPATIEIPPRSMDTIVPSVRDQLLSPSPVLSPTTANSSNPPSQTLPRYSASAGNGSPLLQISQASCFVMPVRTHLTLPSSIPRQQVAQPQSSRRDLPMDPQHFISSLETKWEGTNLTIKSSFKIFKLLTCPPNTVLIHLGNDGMIWGRDDQEQWSHLASVPQTSLGGWVEQETDVFKNIFETTDPTSPLRVHIGLIGLAVFNLASREEVHMGDYEFTRRMALRRILSQLVEYSLYPLRRVSIQTVQAVAVASGSTQGGRMGSNLTTN</sequence>
<feature type="compositionally biased region" description="Low complexity" evidence="1">
    <location>
        <begin position="84"/>
        <end position="95"/>
    </location>
</feature>